<dbReference type="EMBL" id="VSSQ01000101">
    <property type="protein sequence ID" value="MPL76929.1"/>
    <property type="molecule type" value="Genomic_DNA"/>
</dbReference>
<keyword evidence="1" id="KW-1133">Transmembrane helix</keyword>
<name>A0A644UDK7_9ZZZZ</name>
<evidence type="ECO:0008006" key="3">
    <source>
        <dbReference type="Google" id="ProtNLM"/>
    </source>
</evidence>
<keyword evidence="1" id="KW-0812">Transmembrane</keyword>
<accession>A0A644UDK7</accession>
<comment type="caution">
    <text evidence="2">The sequence shown here is derived from an EMBL/GenBank/DDBJ whole genome shotgun (WGS) entry which is preliminary data.</text>
</comment>
<protein>
    <recommendedName>
        <fullName evidence="3">Outer membrane protein beta-barrel domain-containing protein</fullName>
    </recommendedName>
</protein>
<organism evidence="2">
    <name type="scientific">bioreactor metagenome</name>
    <dbReference type="NCBI Taxonomy" id="1076179"/>
    <lineage>
        <taxon>unclassified sequences</taxon>
        <taxon>metagenomes</taxon>
        <taxon>ecological metagenomes</taxon>
    </lineage>
</organism>
<keyword evidence="1" id="KW-0472">Membrane</keyword>
<evidence type="ECO:0000256" key="1">
    <source>
        <dbReference type="SAM" id="Phobius"/>
    </source>
</evidence>
<dbReference type="AlphaFoldDB" id="A0A644UDK7"/>
<gene>
    <name evidence="2" type="ORF">SDC9_22780</name>
</gene>
<sequence length="274" mass="32071">MNKYRIINPNNNIVREYLSTLSLCKAKKSRTTGFVYYNMHRNPFIISLFFLLYVLYFSEYNRVYSQNNSYLPTRFIDNTFFSTGIGGQTYLSEHYRSGNIEDHISPEININVGKFSDNNILGLRLGFARSRARGYNLSTSYYVHPSKIGEGSYIMEFDYFNIYANLLFNFQSYYYDANPYRIYELVPYIGIGWFGVLKDGIDRSEPSINAGIINQFKITDNFYIDLELKGVIIRSVIDGNPRKFVNIPASAILALRYKFTPHSKYRRNFKVIFK</sequence>
<evidence type="ECO:0000313" key="2">
    <source>
        <dbReference type="EMBL" id="MPL76929.1"/>
    </source>
</evidence>
<proteinExistence type="predicted"/>
<feature type="transmembrane region" description="Helical" evidence="1">
    <location>
        <begin position="35"/>
        <end position="56"/>
    </location>
</feature>
<reference evidence="2" key="1">
    <citation type="submission" date="2019-08" db="EMBL/GenBank/DDBJ databases">
        <authorList>
            <person name="Kucharzyk K."/>
            <person name="Murdoch R.W."/>
            <person name="Higgins S."/>
            <person name="Loffler F."/>
        </authorList>
    </citation>
    <scope>NUCLEOTIDE SEQUENCE</scope>
</reference>